<dbReference type="Pfam" id="PF00392">
    <property type="entry name" value="GntR"/>
    <property type="match status" value="1"/>
</dbReference>
<dbReference type="Gene3D" id="1.20.120.530">
    <property type="entry name" value="GntR ligand-binding domain-like"/>
    <property type="match status" value="1"/>
</dbReference>
<evidence type="ECO:0000259" key="4">
    <source>
        <dbReference type="PROSITE" id="PS50949"/>
    </source>
</evidence>
<dbReference type="CDD" id="cd07377">
    <property type="entry name" value="WHTH_GntR"/>
    <property type="match status" value="1"/>
</dbReference>
<dbReference type="InterPro" id="IPR000524">
    <property type="entry name" value="Tscrpt_reg_HTH_GntR"/>
</dbReference>
<evidence type="ECO:0000256" key="3">
    <source>
        <dbReference type="ARBA" id="ARBA00023163"/>
    </source>
</evidence>
<dbReference type="SMART" id="SM00345">
    <property type="entry name" value="HTH_GNTR"/>
    <property type="match status" value="1"/>
</dbReference>
<dbReference type="Proteomes" id="UP001142400">
    <property type="component" value="Unassembled WGS sequence"/>
</dbReference>
<dbReference type="EMBL" id="JANIIC010000030">
    <property type="protein sequence ID" value="MCQ8832128.1"/>
    <property type="molecule type" value="Genomic_DNA"/>
</dbReference>
<evidence type="ECO:0000256" key="1">
    <source>
        <dbReference type="ARBA" id="ARBA00023015"/>
    </source>
</evidence>
<dbReference type="InterPro" id="IPR011711">
    <property type="entry name" value="GntR_C"/>
</dbReference>
<dbReference type="PANTHER" id="PTHR43537:SF5">
    <property type="entry name" value="UXU OPERON TRANSCRIPTIONAL REGULATOR"/>
    <property type="match status" value="1"/>
</dbReference>
<dbReference type="SUPFAM" id="SSF46785">
    <property type="entry name" value="Winged helix' DNA-binding domain"/>
    <property type="match status" value="1"/>
</dbReference>
<dbReference type="Gene3D" id="1.10.10.10">
    <property type="entry name" value="Winged helix-like DNA-binding domain superfamily/Winged helix DNA-binding domain"/>
    <property type="match status" value="1"/>
</dbReference>
<keyword evidence="1" id="KW-0805">Transcription regulation</keyword>
<gene>
    <name evidence="5" type="ORF">NQU54_24405</name>
</gene>
<dbReference type="SMART" id="SM00895">
    <property type="entry name" value="FCD"/>
    <property type="match status" value="1"/>
</dbReference>
<evidence type="ECO:0000313" key="6">
    <source>
        <dbReference type="Proteomes" id="UP001142400"/>
    </source>
</evidence>
<dbReference type="InterPro" id="IPR036388">
    <property type="entry name" value="WH-like_DNA-bd_sf"/>
</dbReference>
<reference evidence="5" key="1">
    <citation type="submission" date="2022-06" db="EMBL/GenBank/DDBJ databases">
        <title>WGS of actinobacteria.</title>
        <authorList>
            <person name="Thawai C."/>
        </authorList>
    </citation>
    <scope>NUCLEOTIDE SEQUENCE</scope>
    <source>
        <strain evidence="5">DSM 42010</strain>
    </source>
</reference>
<accession>A0A9X2LYG2</accession>
<dbReference type="Pfam" id="PF07729">
    <property type="entry name" value="FCD"/>
    <property type="match status" value="1"/>
</dbReference>
<dbReference type="InterPro" id="IPR036390">
    <property type="entry name" value="WH_DNA-bd_sf"/>
</dbReference>
<dbReference type="SUPFAM" id="SSF48008">
    <property type="entry name" value="GntR ligand-binding domain-like"/>
    <property type="match status" value="1"/>
</dbReference>
<evidence type="ECO:0000313" key="5">
    <source>
        <dbReference type="EMBL" id="MCQ8832128.1"/>
    </source>
</evidence>
<keyword evidence="2" id="KW-0238">DNA-binding</keyword>
<dbReference type="PROSITE" id="PS50949">
    <property type="entry name" value="HTH_GNTR"/>
    <property type="match status" value="1"/>
</dbReference>
<dbReference type="RefSeq" id="WP_257632981.1">
    <property type="nucleotide sequence ID" value="NZ_JANIIC010000030.1"/>
</dbReference>
<dbReference type="AlphaFoldDB" id="A0A9X2LYG2"/>
<dbReference type="GO" id="GO:0003700">
    <property type="term" value="F:DNA-binding transcription factor activity"/>
    <property type="evidence" value="ECO:0007669"/>
    <property type="project" value="InterPro"/>
</dbReference>
<protein>
    <submittedName>
        <fullName evidence="5">GntR family transcriptional regulator</fullName>
    </submittedName>
</protein>
<name>A0A9X2LYG2_STRMQ</name>
<dbReference type="InterPro" id="IPR008920">
    <property type="entry name" value="TF_FadR/GntR_C"/>
</dbReference>
<dbReference type="PANTHER" id="PTHR43537">
    <property type="entry name" value="TRANSCRIPTIONAL REGULATOR, GNTR FAMILY"/>
    <property type="match status" value="1"/>
</dbReference>
<proteinExistence type="predicted"/>
<keyword evidence="3" id="KW-0804">Transcription</keyword>
<keyword evidence="6" id="KW-1185">Reference proteome</keyword>
<feature type="domain" description="HTH gntR-type" evidence="4">
    <location>
        <begin position="16"/>
        <end position="83"/>
    </location>
</feature>
<sequence>MPSREGCDVRSQQPLGTKRDQIVDDLRQLIFSGEIRRGERLRQDALAERFQTSITPVREAFRILESDGLVISEPHRGVRVAAVDLARVETIYVLRRLAETYAMRRATVRVSALDMRTAEALVADMERAGSAHDSEQVRRLNRTFHFFFYDRCGMPGLADHIASLWTSFPWDVLLGLPERLRASGEEHREIVRAVRSGDPDAAAAAIENHLREGFLAVTAHLGGDETTDSFDDDLV</sequence>
<organism evidence="5 6">
    <name type="scientific">Streptomyces malaysiensis subsp. samsunensis</name>
    <dbReference type="NCBI Taxonomy" id="459658"/>
    <lineage>
        <taxon>Bacteria</taxon>
        <taxon>Bacillati</taxon>
        <taxon>Actinomycetota</taxon>
        <taxon>Actinomycetes</taxon>
        <taxon>Kitasatosporales</taxon>
        <taxon>Streptomycetaceae</taxon>
        <taxon>Streptomyces</taxon>
        <taxon>Streptomyces violaceusniger group</taxon>
    </lineage>
</organism>
<evidence type="ECO:0000256" key="2">
    <source>
        <dbReference type="ARBA" id="ARBA00023125"/>
    </source>
</evidence>
<comment type="caution">
    <text evidence="5">The sequence shown here is derived from an EMBL/GenBank/DDBJ whole genome shotgun (WGS) entry which is preliminary data.</text>
</comment>
<dbReference type="GO" id="GO:0003677">
    <property type="term" value="F:DNA binding"/>
    <property type="evidence" value="ECO:0007669"/>
    <property type="project" value="UniProtKB-KW"/>
</dbReference>